<dbReference type="InterPro" id="IPR010994">
    <property type="entry name" value="RuvA_2-like"/>
</dbReference>
<dbReference type="InterPro" id="IPR004509">
    <property type="entry name" value="Competence_ComEA_HhH"/>
</dbReference>
<feature type="domain" description="Helix-hairpin-helix DNA-binding motif class 1" evidence="3">
    <location>
        <begin position="206"/>
        <end position="225"/>
    </location>
</feature>
<dbReference type="InterPro" id="IPR019554">
    <property type="entry name" value="Soluble_ligand-bd"/>
</dbReference>
<organism evidence="4 5">
    <name type="scientific">Catellicoccus marimammalium M35/04/3</name>
    <dbReference type="NCBI Taxonomy" id="1234409"/>
    <lineage>
        <taxon>Bacteria</taxon>
        <taxon>Bacillati</taxon>
        <taxon>Bacillota</taxon>
        <taxon>Bacilli</taxon>
        <taxon>Lactobacillales</taxon>
        <taxon>Enterococcaceae</taxon>
        <taxon>Catellicoccus</taxon>
    </lineage>
</organism>
<feature type="compositionally biased region" description="Polar residues" evidence="1">
    <location>
        <begin position="143"/>
        <end position="153"/>
    </location>
</feature>
<dbReference type="STRING" id="1234409.C683_1153"/>
<keyword evidence="4" id="KW-0675">Receptor</keyword>
<dbReference type="GO" id="GO:0015628">
    <property type="term" value="P:protein secretion by the type II secretion system"/>
    <property type="evidence" value="ECO:0007669"/>
    <property type="project" value="TreeGrafter"/>
</dbReference>
<dbReference type="GO" id="GO:0015627">
    <property type="term" value="C:type II protein secretion system complex"/>
    <property type="evidence" value="ECO:0007669"/>
    <property type="project" value="TreeGrafter"/>
</dbReference>
<gene>
    <name evidence="4" type="ORF">C683_1153</name>
</gene>
<evidence type="ECO:0000259" key="3">
    <source>
        <dbReference type="SMART" id="SM00278"/>
    </source>
</evidence>
<proteinExistence type="predicted"/>
<comment type="caution">
    <text evidence="4">The sequence shown here is derived from an EMBL/GenBank/DDBJ whole genome shotgun (WGS) entry which is preliminary data.</text>
</comment>
<keyword evidence="5" id="KW-1185">Reference proteome</keyword>
<keyword evidence="2" id="KW-0812">Transmembrane</keyword>
<dbReference type="InterPro" id="IPR003583">
    <property type="entry name" value="Hlx-hairpin-Hlx_DNA-bd_motif"/>
</dbReference>
<dbReference type="GO" id="GO:0003677">
    <property type="term" value="F:DNA binding"/>
    <property type="evidence" value="ECO:0007669"/>
    <property type="project" value="InterPro"/>
</dbReference>
<dbReference type="OrthoDB" id="9790239at2"/>
<dbReference type="RefSeq" id="WP_009491954.1">
    <property type="nucleotide sequence ID" value="NZ_AMYT01000022.1"/>
</dbReference>
<dbReference type="eggNOG" id="COG1555">
    <property type="taxonomic scope" value="Bacteria"/>
</dbReference>
<dbReference type="EMBL" id="AMYT01000022">
    <property type="protein sequence ID" value="EKU26878.1"/>
    <property type="molecule type" value="Genomic_DNA"/>
</dbReference>
<dbReference type="Proteomes" id="UP000016057">
    <property type="component" value="Unassembled WGS sequence"/>
</dbReference>
<evidence type="ECO:0000313" key="4">
    <source>
        <dbReference type="EMBL" id="EKU26878.1"/>
    </source>
</evidence>
<evidence type="ECO:0000256" key="2">
    <source>
        <dbReference type="SAM" id="Phobius"/>
    </source>
</evidence>
<dbReference type="Gene3D" id="1.10.150.280">
    <property type="entry name" value="AF1531-like domain"/>
    <property type="match status" value="1"/>
</dbReference>
<dbReference type="PANTHER" id="PTHR21180">
    <property type="entry name" value="ENDONUCLEASE/EXONUCLEASE/PHOSPHATASE FAMILY DOMAIN-CONTAINING PROTEIN 1"/>
    <property type="match status" value="1"/>
</dbReference>
<sequence length="228" mass="24963">MEIEEKKKKLILLIIIVLVVGGGIWFLGSKREPQELAPSDPVESTEATSLAKDTGETSASLKEESTTKKIYVDMKGEVKHPGMYPLQEGDRVYDAIQAAGGLTKAAEKDRLDLAQKVQDEMTVIIPKKGEKKKDWLRYPKGETATSQTNSSSAGGAKDSGQEEEGGKISVNQATSEQLQTIDGIGEKKAQKIIQYREEKGQIQSLDELQNIDGFGEKTVEKLKKALVL</sequence>
<feature type="transmembrane region" description="Helical" evidence="2">
    <location>
        <begin position="10"/>
        <end position="28"/>
    </location>
</feature>
<reference evidence="4 5" key="1">
    <citation type="journal article" date="2013" name="Genome Announc.">
        <title>Draft Genome Sequence of Catellicoccus marimammalium, a Novel Species Commonly Found in Gull Feces.</title>
        <authorList>
            <person name="Weigand M.R."/>
            <person name="Ryu H."/>
            <person name="Bozcek L."/>
            <person name="Konstantinidis K.T."/>
            <person name="Santo Domingo J.W."/>
        </authorList>
    </citation>
    <scope>NUCLEOTIDE SEQUENCE [LARGE SCALE GENOMIC DNA]</scope>
    <source>
        <strain evidence="4 5">M35/04/3</strain>
    </source>
</reference>
<feature type="region of interest" description="Disordered" evidence="1">
    <location>
        <begin position="134"/>
        <end position="174"/>
    </location>
</feature>
<dbReference type="InterPro" id="IPR051675">
    <property type="entry name" value="Endo/Exo/Phosphatase_dom_1"/>
</dbReference>
<protein>
    <submittedName>
        <fullName evidence="4">Late competence protein ComEA, DNA receptor</fullName>
    </submittedName>
</protein>
<evidence type="ECO:0000313" key="5">
    <source>
        <dbReference type="Proteomes" id="UP000016057"/>
    </source>
</evidence>
<feature type="region of interest" description="Disordered" evidence="1">
    <location>
        <begin position="34"/>
        <end position="64"/>
    </location>
</feature>
<dbReference type="AlphaFoldDB" id="K8ZJV9"/>
<dbReference type="PANTHER" id="PTHR21180:SF32">
    <property type="entry name" value="ENDONUCLEASE_EXONUCLEASE_PHOSPHATASE FAMILY DOMAIN-CONTAINING PROTEIN 1"/>
    <property type="match status" value="1"/>
</dbReference>
<dbReference type="Pfam" id="PF10531">
    <property type="entry name" value="SLBB"/>
    <property type="match status" value="1"/>
</dbReference>
<accession>K8ZJV9</accession>
<dbReference type="GO" id="GO:0006281">
    <property type="term" value="P:DNA repair"/>
    <property type="evidence" value="ECO:0007669"/>
    <property type="project" value="InterPro"/>
</dbReference>
<keyword evidence="2" id="KW-1133">Transmembrane helix</keyword>
<dbReference type="PATRIC" id="fig|1234409.3.peg.1105"/>
<dbReference type="SUPFAM" id="SSF47781">
    <property type="entry name" value="RuvA domain 2-like"/>
    <property type="match status" value="1"/>
</dbReference>
<dbReference type="Pfam" id="PF12836">
    <property type="entry name" value="HHH_3"/>
    <property type="match status" value="1"/>
</dbReference>
<feature type="domain" description="Helix-hairpin-helix DNA-binding motif class 1" evidence="3">
    <location>
        <begin position="176"/>
        <end position="195"/>
    </location>
</feature>
<keyword evidence="2" id="KW-0472">Membrane</keyword>
<evidence type="ECO:0000256" key="1">
    <source>
        <dbReference type="SAM" id="MobiDB-lite"/>
    </source>
</evidence>
<name>K8ZJV9_9ENTE</name>
<dbReference type="SMART" id="SM00278">
    <property type="entry name" value="HhH1"/>
    <property type="match status" value="2"/>
</dbReference>
<dbReference type="NCBIfam" id="TIGR00426">
    <property type="entry name" value="competence protein ComEA helix-hairpin-helix repeat region"/>
    <property type="match status" value="1"/>
</dbReference>